<evidence type="ECO:0000256" key="1">
    <source>
        <dbReference type="SAM" id="MobiDB-lite"/>
    </source>
</evidence>
<reference evidence="2 3" key="1">
    <citation type="journal article" date="2019" name="J. Hered.">
        <title>An Improved Genome Assembly for Drosophila navojoa, the Basal Species in the mojavensis Cluster.</title>
        <authorList>
            <person name="Vanderlinde T."/>
            <person name="Dupim E.G."/>
            <person name="Nazario-Yepiz N.O."/>
            <person name="Carvalho A.B."/>
        </authorList>
    </citation>
    <scope>NUCLEOTIDE SEQUENCE [LARGE SCALE GENOMIC DNA]</scope>
    <source>
        <strain evidence="2">Navoj_Jal97</strain>
        <tissue evidence="2">Whole organism</tissue>
    </source>
</reference>
<accession>A0A484ASN4</accession>
<evidence type="ECO:0000313" key="3">
    <source>
        <dbReference type="Proteomes" id="UP000295192"/>
    </source>
</evidence>
<evidence type="ECO:0000313" key="2">
    <source>
        <dbReference type="EMBL" id="TDG38611.1"/>
    </source>
</evidence>
<feature type="compositionally biased region" description="Low complexity" evidence="1">
    <location>
        <begin position="46"/>
        <end position="67"/>
    </location>
</feature>
<feature type="compositionally biased region" description="Basic and acidic residues" evidence="1">
    <location>
        <begin position="1"/>
        <end position="13"/>
    </location>
</feature>
<protein>
    <submittedName>
        <fullName evidence="2">Uncharacterized protein</fullName>
    </submittedName>
</protein>
<sequence>MAEKKQELEKRLQDVTGQLGASKKTAKKDETTSSKVEAVQPANPVSSSSSSSDSSSSSSSDSSSSDSSDSEAG</sequence>
<organism evidence="2 3">
    <name type="scientific">Drosophila navojoa</name>
    <name type="common">Fruit fly</name>
    <dbReference type="NCBI Taxonomy" id="7232"/>
    <lineage>
        <taxon>Eukaryota</taxon>
        <taxon>Metazoa</taxon>
        <taxon>Ecdysozoa</taxon>
        <taxon>Arthropoda</taxon>
        <taxon>Hexapoda</taxon>
        <taxon>Insecta</taxon>
        <taxon>Pterygota</taxon>
        <taxon>Neoptera</taxon>
        <taxon>Endopterygota</taxon>
        <taxon>Diptera</taxon>
        <taxon>Brachycera</taxon>
        <taxon>Muscomorpha</taxon>
        <taxon>Ephydroidea</taxon>
        <taxon>Drosophilidae</taxon>
        <taxon>Drosophila</taxon>
    </lineage>
</organism>
<dbReference type="Proteomes" id="UP000295192">
    <property type="component" value="Unassembled WGS sequence"/>
</dbReference>
<feature type="region of interest" description="Disordered" evidence="1">
    <location>
        <begin position="1"/>
        <end position="73"/>
    </location>
</feature>
<gene>
    <name evidence="2" type="ORF">AWZ03_014967</name>
</gene>
<dbReference type="STRING" id="7232.A0A484ASN4"/>
<dbReference type="EMBL" id="LSRL02002624">
    <property type="protein sequence ID" value="TDG38611.1"/>
    <property type="molecule type" value="Genomic_DNA"/>
</dbReference>
<proteinExistence type="predicted"/>
<dbReference type="OrthoDB" id="21449at2759"/>
<keyword evidence="3" id="KW-1185">Reference proteome</keyword>
<dbReference type="AlphaFoldDB" id="A0A484ASN4"/>
<name>A0A484ASN4_DRONA</name>
<comment type="caution">
    <text evidence="2">The sequence shown here is derived from an EMBL/GenBank/DDBJ whole genome shotgun (WGS) entry which is preliminary data.</text>
</comment>